<reference evidence="2" key="1">
    <citation type="submission" date="2022-08" db="EMBL/GenBank/DDBJ databases">
        <authorList>
            <consortium name="DOE Joint Genome Institute"/>
            <person name="Min B."/>
            <person name="Riley R."/>
            <person name="Sierra-Patev S."/>
            <person name="Naranjo-Ortiz M."/>
            <person name="Looney B."/>
            <person name="Konkel Z."/>
            <person name="Slot J.C."/>
            <person name="Sakamoto Y."/>
            <person name="Steenwyk J.L."/>
            <person name="Rokas A."/>
            <person name="Carro J."/>
            <person name="Camarero S."/>
            <person name="Ferreira P."/>
            <person name="Molpeceres G."/>
            <person name="Ruiz-Duenas F.J."/>
            <person name="Serrano A."/>
            <person name="Henrissat B."/>
            <person name="Drula E."/>
            <person name="Hughes K.W."/>
            <person name="Mata J.L."/>
            <person name="Ishikawa N.K."/>
            <person name="Vargas-Isla R."/>
            <person name="Ushijima S."/>
            <person name="Smith C.A."/>
            <person name="Ahrendt S."/>
            <person name="Andreopoulos W."/>
            <person name="He G."/>
            <person name="Labutti K."/>
            <person name="Lipzen A."/>
            <person name="Ng V."/>
            <person name="Sandor L."/>
            <person name="Barry K."/>
            <person name="Martinez A.T."/>
            <person name="Xiao Y."/>
            <person name="Gibbons J.G."/>
            <person name="Terashima K."/>
            <person name="Hibbett D.S."/>
            <person name="Grigoriev I.V."/>
        </authorList>
    </citation>
    <scope>NUCLEOTIDE SEQUENCE</scope>
    <source>
        <strain evidence="2">TFB7829</strain>
    </source>
</reference>
<accession>A0AA38UMZ4</accession>
<gene>
    <name evidence="2" type="ORF">F5890DRAFT_1477786</name>
</gene>
<protein>
    <submittedName>
        <fullName evidence="2">Uncharacterized protein</fullName>
    </submittedName>
</protein>
<dbReference type="EMBL" id="MU802195">
    <property type="protein sequence ID" value="KAJ3980377.1"/>
    <property type="molecule type" value="Genomic_DNA"/>
</dbReference>
<proteinExistence type="predicted"/>
<comment type="caution">
    <text evidence="2">The sequence shown here is derived from an EMBL/GenBank/DDBJ whole genome shotgun (WGS) entry which is preliminary data.</text>
</comment>
<feature type="compositionally biased region" description="Basic and acidic residues" evidence="1">
    <location>
        <begin position="1"/>
        <end position="10"/>
    </location>
</feature>
<organism evidence="2 3">
    <name type="scientific">Lentinula detonsa</name>
    <dbReference type="NCBI Taxonomy" id="2804962"/>
    <lineage>
        <taxon>Eukaryota</taxon>
        <taxon>Fungi</taxon>
        <taxon>Dikarya</taxon>
        <taxon>Basidiomycota</taxon>
        <taxon>Agaricomycotina</taxon>
        <taxon>Agaricomycetes</taxon>
        <taxon>Agaricomycetidae</taxon>
        <taxon>Agaricales</taxon>
        <taxon>Marasmiineae</taxon>
        <taxon>Omphalotaceae</taxon>
        <taxon>Lentinula</taxon>
    </lineage>
</organism>
<evidence type="ECO:0000256" key="1">
    <source>
        <dbReference type="SAM" id="MobiDB-lite"/>
    </source>
</evidence>
<dbReference type="Proteomes" id="UP001163850">
    <property type="component" value="Unassembled WGS sequence"/>
</dbReference>
<dbReference type="AlphaFoldDB" id="A0AA38UMZ4"/>
<evidence type="ECO:0000313" key="2">
    <source>
        <dbReference type="EMBL" id="KAJ3980377.1"/>
    </source>
</evidence>
<sequence length="135" mass="15259">MGEREVETPRSVKRKRPIKMIAKNGNYPDPTSDRDAGEDDENVGSPSQPRSACTRHASLAMCRGNGAVGSGTTPLDDCEENGPSWRMIYIEDPPRGLRRESLPVLKSRSSWPCSRDKISSWLELPVARWKFKRRF</sequence>
<feature type="region of interest" description="Disordered" evidence="1">
    <location>
        <begin position="1"/>
        <end position="54"/>
    </location>
</feature>
<evidence type="ECO:0000313" key="3">
    <source>
        <dbReference type="Proteomes" id="UP001163850"/>
    </source>
</evidence>
<name>A0AA38UMZ4_9AGAR</name>